<sequence length="162" mass="16848">MTEQAVYTDEEWGLLVGLPQAVIVAASASEPDSTRKTMAEAAAGLEAIAAGRDSGSPLVEQVALWVVEQVGDPEEGAEAPIIRPDDIDAQIADVLDRARAATTLLTHKAGEGEAAAYKFWLVGIAEAVITAASSGGVLGIGGAWVSESERRFIDELSDVLES</sequence>
<protein>
    <submittedName>
        <fullName evidence="1">Uncharacterized protein</fullName>
    </submittedName>
</protein>
<evidence type="ECO:0000313" key="1">
    <source>
        <dbReference type="EMBL" id="GAA1766633.1"/>
    </source>
</evidence>
<comment type="caution">
    <text evidence="1">The sequence shown here is derived from an EMBL/GenBank/DDBJ whole genome shotgun (WGS) entry which is preliminary data.</text>
</comment>
<keyword evidence="2" id="KW-1185">Reference proteome</keyword>
<evidence type="ECO:0000313" key="2">
    <source>
        <dbReference type="Proteomes" id="UP001500655"/>
    </source>
</evidence>
<organism evidence="1 2">
    <name type="scientific">Luedemannella helvata</name>
    <dbReference type="NCBI Taxonomy" id="349315"/>
    <lineage>
        <taxon>Bacteria</taxon>
        <taxon>Bacillati</taxon>
        <taxon>Actinomycetota</taxon>
        <taxon>Actinomycetes</taxon>
        <taxon>Micromonosporales</taxon>
        <taxon>Micromonosporaceae</taxon>
        <taxon>Luedemannella</taxon>
    </lineage>
</organism>
<proteinExistence type="predicted"/>
<reference evidence="2" key="1">
    <citation type="journal article" date="2019" name="Int. J. Syst. Evol. Microbiol.">
        <title>The Global Catalogue of Microorganisms (GCM) 10K type strain sequencing project: providing services to taxonomists for standard genome sequencing and annotation.</title>
        <authorList>
            <consortium name="The Broad Institute Genomics Platform"/>
            <consortium name="The Broad Institute Genome Sequencing Center for Infectious Disease"/>
            <person name="Wu L."/>
            <person name="Ma J."/>
        </authorList>
    </citation>
    <scope>NUCLEOTIDE SEQUENCE [LARGE SCALE GENOMIC DNA]</scope>
    <source>
        <strain evidence="2">JCM 13249</strain>
    </source>
</reference>
<dbReference type="EMBL" id="BAAALS010000022">
    <property type="protein sequence ID" value="GAA1766633.1"/>
    <property type="molecule type" value="Genomic_DNA"/>
</dbReference>
<accession>A0ABP4WZE1</accession>
<name>A0ABP4WZE1_9ACTN</name>
<dbReference type="Proteomes" id="UP001500655">
    <property type="component" value="Unassembled WGS sequence"/>
</dbReference>
<dbReference type="RefSeq" id="WP_344084678.1">
    <property type="nucleotide sequence ID" value="NZ_BAAALS010000022.1"/>
</dbReference>
<gene>
    <name evidence="1" type="ORF">GCM10009681_42200</name>
</gene>